<keyword evidence="2" id="KW-0143">Chaperone</keyword>
<evidence type="ECO:0008006" key="8">
    <source>
        <dbReference type="Google" id="ProtNLM"/>
    </source>
</evidence>
<feature type="region of interest" description="Disordered" evidence="5">
    <location>
        <begin position="185"/>
        <end position="207"/>
    </location>
</feature>
<dbReference type="STRING" id="1328760.A0A164ZP66"/>
<dbReference type="InterPro" id="IPR002639">
    <property type="entry name" value="UreF"/>
</dbReference>
<feature type="compositionally biased region" description="Low complexity" evidence="5">
    <location>
        <begin position="244"/>
        <end position="264"/>
    </location>
</feature>
<evidence type="ECO:0000256" key="2">
    <source>
        <dbReference type="ARBA" id="ARBA00023186"/>
    </source>
</evidence>
<dbReference type="RefSeq" id="XP_018184891.1">
    <property type="nucleotide sequence ID" value="XM_018333437.1"/>
</dbReference>
<reference evidence="6 7" key="1">
    <citation type="journal article" date="2016" name="Fungal Biol.">
        <title>The genome of Xylona heveae provides a window into fungal endophytism.</title>
        <authorList>
            <person name="Gazis R."/>
            <person name="Kuo A."/>
            <person name="Riley R."/>
            <person name="LaButti K."/>
            <person name="Lipzen A."/>
            <person name="Lin J."/>
            <person name="Amirebrahimi M."/>
            <person name="Hesse C.N."/>
            <person name="Spatafora J.W."/>
            <person name="Henrissat B."/>
            <person name="Hainaut M."/>
            <person name="Grigoriev I.V."/>
            <person name="Hibbett D.S."/>
        </authorList>
    </citation>
    <scope>NUCLEOTIDE SEQUENCE [LARGE SCALE GENOMIC DNA]</scope>
    <source>
        <strain evidence="6 7">TC161</strain>
    </source>
</reference>
<dbReference type="PANTHER" id="PTHR33620">
    <property type="entry name" value="UREASE ACCESSORY PROTEIN F"/>
    <property type="match status" value="1"/>
</dbReference>
<evidence type="ECO:0000256" key="5">
    <source>
        <dbReference type="SAM" id="MobiDB-lite"/>
    </source>
</evidence>
<dbReference type="Gene3D" id="1.10.4190.10">
    <property type="entry name" value="Urease accessory protein UreF"/>
    <property type="match status" value="1"/>
</dbReference>
<feature type="region of interest" description="Disordered" evidence="5">
    <location>
        <begin position="235"/>
        <end position="277"/>
    </location>
</feature>
<accession>A0A164ZP66</accession>
<evidence type="ECO:0000256" key="3">
    <source>
        <dbReference type="ARBA" id="ARBA00046339"/>
    </source>
</evidence>
<sequence>MEEDIRDEIARLEASLAAAKSKLNSIQINDHNHATTTTITTNSTTPPELSFDLPPLSLSLSPATSEHALLLLSDSALPLGSFAFSSGLESYLAHHRSDLVPGQRISKLAHFDRFLDLSLHSVAQATLPYLLSGYRDPTSLVTLDNNLDASTPCTVARRASIAQGRALLGVWDKAFKSNVVVAGGTGETGGALETDGSGGTLETDGHAEATRIKPDKRKSRLVLILETFHKQVKSGGMGVGSVGGSSTQRDTNTNTNNKNRGQNDGQEEDDEEEEEEVFYPSGHFAPVFGAVSLAMGLSAYQAAYVYLFGHVRAVISAAVRAGVMGPYQAQTMLASQAVQKNLQVHLREAWDCHVDDTGQVIPAMDLWVGRHELLYSRIFNS</sequence>
<dbReference type="InterPro" id="IPR038277">
    <property type="entry name" value="UreF_sf"/>
</dbReference>
<protein>
    <recommendedName>
        <fullName evidence="8">Urease accessory protein UreF</fullName>
    </recommendedName>
</protein>
<dbReference type="AlphaFoldDB" id="A0A164ZP66"/>
<dbReference type="Proteomes" id="UP000076632">
    <property type="component" value="Unassembled WGS sequence"/>
</dbReference>
<gene>
    <name evidence="6" type="ORF">L228DRAFT_250924</name>
</gene>
<dbReference type="OMA" id="WIEMKST"/>
<dbReference type="OrthoDB" id="2550922at2759"/>
<comment type="similarity">
    <text evidence="3">Belongs to the UreF family.</text>
</comment>
<proteinExistence type="inferred from homology"/>
<evidence type="ECO:0000313" key="6">
    <source>
        <dbReference type="EMBL" id="KZF19336.1"/>
    </source>
</evidence>
<feature type="compositionally biased region" description="Acidic residues" evidence="5">
    <location>
        <begin position="265"/>
        <end position="277"/>
    </location>
</feature>
<feature type="coiled-coil region" evidence="4">
    <location>
        <begin position="2"/>
        <end position="29"/>
    </location>
</feature>
<dbReference type="GO" id="GO:0016151">
    <property type="term" value="F:nickel cation binding"/>
    <property type="evidence" value="ECO:0007669"/>
    <property type="project" value="InterPro"/>
</dbReference>
<dbReference type="EMBL" id="KV407466">
    <property type="protein sequence ID" value="KZF19336.1"/>
    <property type="molecule type" value="Genomic_DNA"/>
</dbReference>
<dbReference type="GeneID" id="28898574"/>
<evidence type="ECO:0000313" key="7">
    <source>
        <dbReference type="Proteomes" id="UP000076632"/>
    </source>
</evidence>
<keyword evidence="4" id="KW-0175">Coiled coil</keyword>
<dbReference type="InParanoid" id="A0A164ZP66"/>
<organism evidence="6 7">
    <name type="scientific">Xylona heveae (strain CBS 132557 / TC161)</name>
    <dbReference type="NCBI Taxonomy" id="1328760"/>
    <lineage>
        <taxon>Eukaryota</taxon>
        <taxon>Fungi</taxon>
        <taxon>Dikarya</taxon>
        <taxon>Ascomycota</taxon>
        <taxon>Pezizomycotina</taxon>
        <taxon>Xylonomycetes</taxon>
        <taxon>Xylonales</taxon>
        <taxon>Xylonaceae</taxon>
        <taxon>Xylona</taxon>
    </lineage>
</organism>
<dbReference type="Pfam" id="PF01730">
    <property type="entry name" value="UreF"/>
    <property type="match status" value="1"/>
</dbReference>
<dbReference type="PANTHER" id="PTHR33620:SF1">
    <property type="entry name" value="UREASE ACCESSORY PROTEIN F"/>
    <property type="match status" value="1"/>
</dbReference>
<keyword evidence="7" id="KW-1185">Reference proteome</keyword>
<keyword evidence="1" id="KW-0996">Nickel insertion</keyword>
<name>A0A164ZP66_XYLHT</name>
<evidence type="ECO:0000256" key="4">
    <source>
        <dbReference type="SAM" id="Coils"/>
    </source>
</evidence>
<evidence type="ECO:0000256" key="1">
    <source>
        <dbReference type="ARBA" id="ARBA00022988"/>
    </source>
</evidence>